<gene>
    <name evidence="1" type="ORF">H9810_06385</name>
</gene>
<reference evidence="1" key="1">
    <citation type="journal article" date="2021" name="PeerJ">
        <title>Extensive microbial diversity within the chicken gut microbiome revealed by metagenomics and culture.</title>
        <authorList>
            <person name="Gilroy R."/>
            <person name="Ravi A."/>
            <person name="Getino M."/>
            <person name="Pursley I."/>
            <person name="Horton D.L."/>
            <person name="Alikhan N.F."/>
            <person name="Baker D."/>
            <person name="Gharbi K."/>
            <person name="Hall N."/>
            <person name="Watson M."/>
            <person name="Adriaenssens E.M."/>
            <person name="Foster-Nyarko E."/>
            <person name="Jarju S."/>
            <person name="Secka A."/>
            <person name="Antonio M."/>
            <person name="Oren A."/>
            <person name="Chaudhuri R.R."/>
            <person name="La Ragione R."/>
            <person name="Hildebrand F."/>
            <person name="Pallen M.J."/>
        </authorList>
    </citation>
    <scope>NUCLEOTIDE SEQUENCE</scope>
    <source>
        <strain evidence="1">3436</strain>
    </source>
</reference>
<name>A0A9D2JG48_9FIRM</name>
<protein>
    <submittedName>
        <fullName evidence="1">Uncharacterized protein</fullName>
    </submittedName>
</protein>
<sequence>MRFEIRDRAGRVVMWTDDVNCVYSASLLTQMRASGYKTYVDGKLIRQGGI</sequence>
<dbReference type="AlphaFoldDB" id="A0A9D2JG48"/>
<comment type="caution">
    <text evidence="1">The sequence shown here is derived from an EMBL/GenBank/DDBJ whole genome shotgun (WGS) entry which is preliminary data.</text>
</comment>
<accession>A0A9D2JG48</accession>
<dbReference type="EMBL" id="DXBO01000096">
    <property type="protein sequence ID" value="HIZ48323.1"/>
    <property type="molecule type" value="Genomic_DNA"/>
</dbReference>
<evidence type="ECO:0000313" key="2">
    <source>
        <dbReference type="Proteomes" id="UP000824031"/>
    </source>
</evidence>
<organism evidence="1 2">
    <name type="scientific">Candidatus Gemmiger excrementavium</name>
    <dbReference type="NCBI Taxonomy" id="2838608"/>
    <lineage>
        <taxon>Bacteria</taxon>
        <taxon>Bacillati</taxon>
        <taxon>Bacillota</taxon>
        <taxon>Clostridia</taxon>
        <taxon>Eubacteriales</taxon>
        <taxon>Gemmiger</taxon>
    </lineage>
</organism>
<reference evidence="1" key="2">
    <citation type="submission" date="2021-04" db="EMBL/GenBank/DDBJ databases">
        <authorList>
            <person name="Gilroy R."/>
        </authorList>
    </citation>
    <scope>NUCLEOTIDE SEQUENCE</scope>
    <source>
        <strain evidence="1">3436</strain>
    </source>
</reference>
<evidence type="ECO:0000313" key="1">
    <source>
        <dbReference type="EMBL" id="HIZ48323.1"/>
    </source>
</evidence>
<dbReference type="Proteomes" id="UP000824031">
    <property type="component" value="Unassembled WGS sequence"/>
</dbReference>
<proteinExistence type="predicted"/>